<dbReference type="PROSITE" id="PS51257">
    <property type="entry name" value="PROKAR_LIPOPROTEIN"/>
    <property type="match status" value="1"/>
</dbReference>
<keyword evidence="3" id="KW-1185">Reference proteome</keyword>
<dbReference type="EMBL" id="CP071794">
    <property type="protein sequence ID" value="QTD57265.1"/>
    <property type="molecule type" value="Genomic_DNA"/>
</dbReference>
<proteinExistence type="predicted"/>
<name>A0ABX7T6P4_9SPHN</name>
<accession>A0ABX7T6P4</accession>
<evidence type="ECO:0000313" key="2">
    <source>
        <dbReference type="EMBL" id="QTD57265.1"/>
    </source>
</evidence>
<dbReference type="Proteomes" id="UP000663923">
    <property type="component" value="Chromosome"/>
</dbReference>
<evidence type="ECO:0008006" key="4">
    <source>
        <dbReference type="Google" id="ProtNLM"/>
    </source>
</evidence>
<sequence length="157" mass="17190">MIKTLYLFPALILSIGCAPSAPSKVEYKSAIEDFWPTAQAKWAEKAEFFDSHAESFRRGAELRRSVSASLGRQDDGASTDETANESADAARFSRWLSTAAVEDVENIRCVPAANLPGQNCEMEVLIKGLDGKDDKISGAWRFDKLDGKLAIVGYVQN</sequence>
<evidence type="ECO:0000313" key="3">
    <source>
        <dbReference type="Proteomes" id="UP000663923"/>
    </source>
</evidence>
<organism evidence="2 3">
    <name type="scientific">Parasphingorhabdus cellanae</name>
    <dbReference type="NCBI Taxonomy" id="2806553"/>
    <lineage>
        <taxon>Bacteria</taxon>
        <taxon>Pseudomonadati</taxon>
        <taxon>Pseudomonadota</taxon>
        <taxon>Alphaproteobacteria</taxon>
        <taxon>Sphingomonadales</taxon>
        <taxon>Sphingomonadaceae</taxon>
        <taxon>Parasphingorhabdus</taxon>
    </lineage>
</organism>
<feature type="chain" id="PRO_5045776924" description="Lipoprotein" evidence="1">
    <location>
        <begin position="21"/>
        <end position="157"/>
    </location>
</feature>
<protein>
    <recommendedName>
        <fullName evidence="4">Lipoprotein</fullName>
    </recommendedName>
</protein>
<reference evidence="2 3" key="1">
    <citation type="submission" date="2021-03" db="EMBL/GenBank/DDBJ databases">
        <title>Complete genome of Parasphingorhabdus_sp.JHSY0214.</title>
        <authorList>
            <person name="Yoo J.H."/>
            <person name="Bae J.W."/>
        </authorList>
    </citation>
    <scope>NUCLEOTIDE SEQUENCE [LARGE SCALE GENOMIC DNA]</scope>
    <source>
        <strain evidence="2 3">JHSY0214</strain>
    </source>
</reference>
<keyword evidence="1" id="KW-0732">Signal</keyword>
<feature type="signal peptide" evidence="1">
    <location>
        <begin position="1"/>
        <end position="20"/>
    </location>
</feature>
<gene>
    <name evidence="2" type="ORF">J4G78_06945</name>
</gene>
<dbReference type="RefSeq" id="WP_207989603.1">
    <property type="nucleotide sequence ID" value="NZ_CP071794.1"/>
</dbReference>
<evidence type="ECO:0000256" key="1">
    <source>
        <dbReference type="SAM" id="SignalP"/>
    </source>
</evidence>